<name>A0A0G2Y5Q6_9VIRU</name>
<organism evidence="1 2">
    <name type="scientific">Acanthamoeba polyphaga mimivirus Kroon</name>
    <dbReference type="NCBI Taxonomy" id="3069720"/>
    <lineage>
        <taxon>Viruses</taxon>
        <taxon>Varidnaviria</taxon>
        <taxon>Bamfordvirae</taxon>
        <taxon>Nucleocytoviricota</taxon>
        <taxon>Megaviricetes</taxon>
        <taxon>Imitervirales</taxon>
        <taxon>Mimiviridae</taxon>
        <taxon>Megamimivirinae</taxon>
        <taxon>Mimivirus</taxon>
        <taxon>Mimivirus lagoaense</taxon>
    </lineage>
</organism>
<accession>A0A0G2Y5Q6</accession>
<evidence type="ECO:0000313" key="2">
    <source>
        <dbReference type="Proteomes" id="UP000240461"/>
    </source>
</evidence>
<dbReference type="Proteomes" id="UP000240461">
    <property type="component" value="Segment"/>
</dbReference>
<evidence type="ECO:0000313" key="1">
    <source>
        <dbReference type="EMBL" id="AKI79914.1"/>
    </source>
</evidence>
<protein>
    <submittedName>
        <fullName evidence="1">Uncharacterized protein</fullName>
    </submittedName>
</protein>
<dbReference type="KEGG" id="vg:80513712"/>
<keyword evidence="2" id="KW-1185">Reference proteome</keyword>
<dbReference type="EMBL" id="KM982402">
    <property type="protein sequence ID" value="AKI79914.1"/>
    <property type="molecule type" value="Genomic_DNA"/>
</dbReference>
<proteinExistence type="predicted"/>
<sequence>MCDFVFCLGSHNKKLLSDRLISNKKGWYLYLGKKYHIGIKIVTLSNRKYIVVDFDKNIEFMKFLVRKNIHCNMFDRSHKCKSHVYYKNYLRHIIDNKCLDHIKILYSKFFPLIRSQGPINNIIDISKPLILFKNYTVGMDLGIDQETIMCIFKYGKMIDVASLFIHVLRTISDVTFEFLDDMLSIYKRKIIKLFTKEKHELDNDLNIIPIEVFLMLSFRNDDVDMFYFVIEEMSKLHNHIDTGNFTRQELCAFNKFVYNFNANNINTIINTHLIGLNHEYYFLVFYCPKIFNQLILELNDISLLSESIMFDILQLDFVEYMIAICETIGNSNPKILVKFLRCAKSIEMAQLLIDYGADYEKLYKSSKFSKCNSHVKLFIEKLVRETIDS</sequence>
<reference evidence="1 2" key="1">
    <citation type="submission" date="2014-10" db="EMBL/GenBank/DDBJ databases">
        <title>Pan-genome analysis of Brazilian lineage A amoebal mimiviruses.</title>
        <authorList>
            <person name="Assis F.L."/>
            <person name="Abrahao J.S."/>
            <person name="Kroon E.G."/>
            <person name="Dornas F.P."/>
            <person name="Andrade K.R."/>
            <person name="Borato P.V.M."/>
            <person name="Pilotto M.R."/>
            <person name="Benamar S."/>
            <person name="LaScola B."/>
            <person name="Colson P."/>
        </authorList>
    </citation>
    <scope>NUCLEOTIDE SEQUENCE [LARGE SCALE GENOMIC DNA]</scope>
    <source>
        <strain evidence="1 2">Kroon</strain>
    </source>
</reference>